<keyword evidence="2" id="KW-0732">Signal</keyword>
<proteinExistence type="predicted"/>
<dbReference type="EMBL" id="NIVS01000003">
    <property type="protein sequence ID" value="OWQ57193.1"/>
    <property type="molecule type" value="Genomic_DNA"/>
</dbReference>
<name>A0A246HT64_STEMA</name>
<dbReference type="OrthoDB" id="5966071at2"/>
<feature type="region of interest" description="Disordered" evidence="1">
    <location>
        <begin position="64"/>
        <end position="87"/>
    </location>
</feature>
<comment type="caution">
    <text evidence="3">The sequence shown here is derived from an EMBL/GenBank/DDBJ whole genome shotgun (WGS) entry which is preliminary data.</text>
</comment>
<accession>A0A246HT64</accession>
<evidence type="ECO:0008006" key="5">
    <source>
        <dbReference type="Google" id="ProtNLM"/>
    </source>
</evidence>
<dbReference type="Proteomes" id="UP000198157">
    <property type="component" value="Unassembled WGS sequence"/>
</dbReference>
<protein>
    <recommendedName>
        <fullName evidence="5">Beta-barrel assembly machine subunit BamC</fullName>
    </recommendedName>
</protein>
<dbReference type="AlphaFoldDB" id="A0A246HT64"/>
<sequence length="174" mass="17529">MRQSVSAFRVLSFAVLATATLIGTTGCFKRGAKGDYALAPEVRPLEVPPDLNVPAGQAAATAATSSSLASQASRPAPASNQAAANNAGFTVPGTKEEVFAKVGTALETVEGVKIASKAQLLGSYDVAFEGSDFLVRVVAVDAGAYVSAVDPRGLPATAAAPTKLLGELKAKLAP</sequence>
<evidence type="ECO:0000256" key="2">
    <source>
        <dbReference type="SAM" id="SignalP"/>
    </source>
</evidence>
<gene>
    <name evidence="3" type="ORF">CEE60_01460</name>
</gene>
<dbReference type="PROSITE" id="PS51257">
    <property type="entry name" value="PROKAR_LIPOPROTEIN"/>
    <property type="match status" value="1"/>
</dbReference>
<organism evidence="3 4">
    <name type="scientific">Stenotrophomonas maltophilia</name>
    <name type="common">Pseudomonas maltophilia</name>
    <name type="synonym">Xanthomonas maltophilia</name>
    <dbReference type="NCBI Taxonomy" id="40324"/>
    <lineage>
        <taxon>Bacteria</taxon>
        <taxon>Pseudomonadati</taxon>
        <taxon>Pseudomonadota</taxon>
        <taxon>Gammaproteobacteria</taxon>
        <taxon>Lysobacterales</taxon>
        <taxon>Lysobacteraceae</taxon>
        <taxon>Stenotrophomonas</taxon>
        <taxon>Stenotrophomonas maltophilia group</taxon>
    </lineage>
</organism>
<evidence type="ECO:0000256" key="1">
    <source>
        <dbReference type="SAM" id="MobiDB-lite"/>
    </source>
</evidence>
<feature type="chain" id="PRO_5012422081" description="Beta-barrel assembly machine subunit BamC" evidence="2">
    <location>
        <begin position="20"/>
        <end position="174"/>
    </location>
</feature>
<feature type="signal peptide" evidence="2">
    <location>
        <begin position="1"/>
        <end position="19"/>
    </location>
</feature>
<evidence type="ECO:0000313" key="3">
    <source>
        <dbReference type="EMBL" id="OWQ57193.1"/>
    </source>
</evidence>
<reference evidence="3 4" key="1">
    <citation type="submission" date="2017-06" db="EMBL/GenBank/DDBJ databases">
        <authorList>
            <person name="Kim H.J."/>
            <person name="Triplett B.A."/>
        </authorList>
    </citation>
    <scope>NUCLEOTIDE SEQUENCE [LARGE SCALE GENOMIC DNA]</scope>
    <source>
        <strain evidence="3 4">13146</strain>
    </source>
</reference>
<evidence type="ECO:0000313" key="4">
    <source>
        <dbReference type="Proteomes" id="UP000198157"/>
    </source>
</evidence>